<protein>
    <submittedName>
        <fullName evidence="1">Uncharacterized protein</fullName>
    </submittedName>
</protein>
<dbReference type="Proteomes" id="UP000800094">
    <property type="component" value="Unassembled WGS sequence"/>
</dbReference>
<evidence type="ECO:0000313" key="1">
    <source>
        <dbReference type="EMBL" id="KAF2243372.1"/>
    </source>
</evidence>
<name>A0A6A6I072_9PLEO</name>
<gene>
    <name evidence="1" type="ORF">BU26DRAFT_116885</name>
</gene>
<organism evidence="1 2">
    <name type="scientific">Trematosphaeria pertusa</name>
    <dbReference type="NCBI Taxonomy" id="390896"/>
    <lineage>
        <taxon>Eukaryota</taxon>
        <taxon>Fungi</taxon>
        <taxon>Dikarya</taxon>
        <taxon>Ascomycota</taxon>
        <taxon>Pezizomycotina</taxon>
        <taxon>Dothideomycetes</taxon>
        <taxon>Pleosporomycetidae</taxon>
        <taxon>Pleosporales</taxon>
        <taxon>Massarineae</taxon>
        <taxon>Trematosphaeriaceae</taxon>
        <taxon>Trematosphaeria</taxon>
    </lineage>
</organism>
<reference evidence="1" key="1">
    <citation type="journal article" date="2020" name="Stud. Mycol.">
        <title>101 Dothideomycetes genomes: a test case for predicting lifestyles and emergence of pathogens.</title>
        <authorList>
            <person name="Haridas S."/>
            <person name="Albert R."/>
            <person name="Binder M."/>
            <person name="Bloem J."/>
            <person name="Labutti K."/>
            <person name="Salamov A."/>
            <person name="Andreopoulos B."/>
            <person name="Baker S."/>
            <person name="Barry K."/>
            <person name="Bills G."/>
            <person name="Bluhm B."/>
            <person name="Cannon C."/>
            <person name="Castanera R."/>
            <person name="Culley D."/>
            <person name="Daum C."/>
            <person name="Ezra D."/>
            <person name="Gonzalez J."/>
            <person name="Henrissat B."/>
            <person name="Kuo A."/>
            <person name="Liang C."/>
            <person name="Lipzen A."/>
            <person name="Lutzoni F."/>
            <person name="Magnuson J."/>
            <person name="Mondo S."/>
            <person name="Nolan M."/>
            <person name="Ohm R."/>
            <person name="Pangilinan J."/>
            <person name="Park H.-J."/>
            <person name="Ramirez L."/>
            <person name="Alfaro M."/>
            <person name="Sun H."/>
            <person name="Tritt A."/>
            <person name="Yoshinaga Y."/>
            <person name="Zwiers L.-H."/>
            <person name="Turgeon B."/>
            <person name="Goodwin S."/>
            <person name="Spatafora J."/>
            <person name="Crous P."/>
            <person name="Grigoriev I."/>
        </authorList>
    </citation>
    <scope>NUCLEOTIDE SEQUENCE</scope>
    <source>
        <strain evidence="1">CBS 122368</strain>
    </source>
</reference>
<dbReference type="GeneID" id="54572789"/>
<dbReference type="AlphaFoldDB" id="A0A6A6I072"/>
<keyword evidence="2" id="KW-1185">Reference proteome</keyword>
<accession>A0A6A6I072</accession>
<proteinExistence type="predicted"/>
<dbReference type="RefSeq" id="XP_033678376.1">
    <property type="nucleotide sequence ID" value="XM_033819459.1"/>
</dbReference>
<evidence type="ECO:0000313" key="2">
    <source>
        <dbReference type="Proteomes" id="UP000800094"/>
    </source>
</evidence>
<sequence>MNTFASARAPATLRSRYMVFTVSCPTARFSAADPRLIIISVSLALLHPASRRDPRNGNLLNLLLAHISQKPHSLGSVFVSPRIRVAEGSTATSLSWKASFRAPYISAQWSALCTLGCWRAVRGLSNGW</sequence>
<dbReference type="EMBL" id="ML987205">
    <property type="protein sequence ID" value="KAF2243372.1"/>
    <property type="molecule type" value="Genomic_DNA"/>
</dbReference>